<evidence type="ECO:0000256" key="1">
    <source>
        <dbReference type="SAM" id="Phobius"/>
    </source>
</evidence>
<dbReference type="STRING" id="158190.SpiGrapes_1818"/>
<dbReference type="eggNOG" id="COG0604">
    <property type="taxonomic scope" value="Bacteria"/>
</dbReference>
<dbReference type="HOGENOM" id="CLU_070045_0_0_12"/>
<dbReference type="Pfam" id="PF22564">
    <property type="entry name" value="HAAS"/>
    <property type="match status" value="1"/>
</dbReference>
<feature type="transmembrane region" description="Helical" evidence="1">
    <location>
        <begin position="172"/>
        <end position="190"/>
    </location>
</feature>
<feature type="transmembrane region" description="Helical" evidence="1">
    <location>
        <begin position="214"/>
        <end position="233"/>
    </location>
</feature>
<reference evidence="2 3" key="1">
    <citation type="submission" date="2011-11" db="EMBL/GenBank/DDBJ databases">
        <title>Complete sequence of Spirochaeta sp. grapes.</title>
        <authorList>
            <consortium name="US DOE Joint Genome Institute"/>
            <person name="Lucas S."/>
            <person name="Han J."/>
            <person name="Lapidus A."/>
            <person name="Cheng J.-F."/>
            <person name="Goodwin L."/>
            <person name="Pitluck S."/>
            <person name="Peters L."/>
            <person name="Ovchinnikova G."/>
            <person name="Munk A.C."/>
            <person name="Detter J.C."/>
            <person name="Han C."/>
            <person name="Tapia R."/>
            <person name="Land M."/>
            <person name="Hauser L."/>
            <person name="Kyrpides N."/>
            <person name="Ivanova N."/>
            <person name="Pagani I."/>
            <person name="Ritalahtilisa K."/>
            <person name="Loeffler F."/>
            <person name="Woyke T."/>
        </authorList>
    </citation>
    <scope>NUCLEOTIDE SEQUENCE [LARGE SCALE GENOMIC DNA]</scope>
    <source>
        <strain evidence="3">ATCC BAA-1885 / DSM 22778 / Grapes</strain>
    </source>
</reference>
<dbReference type="KEGG" id="sgp:SpiGrapes_1818"/>
<dbReference type="OrthoDB" id="370394at2"/>
<keyword evidence="1" id="KW-0472">Membrane</keyword>
<sequence>MNNLIKRYVSEVVRHLSEKDRKEVSLELESSILDMLPPDYSEADVAEVLNSMGDPGKLADTYRSRTRYLIGPDNFDLYLYVLKLVATVLASVTITISLITMFFNSEPTIASIITSIITNTASALSGAFLWVTITFALIDYFQVKTKNDSWSVKDLPERMATESLEIKKSESIADIIASAVFIAILTGILYRNPEVFAVFINGQKTIPMFQADLIRPYILIMAILMAFSMVRGIAKIQIGQWTAKLLAASTVLDITVTIFLIYVLNRHDLVNPAFIDFIPKEMGSYDRLTTLASIFLVAITLLGAGGTILKVLRNSKKEI</sequence>
<keyword evidence="1" id="KW-0812">Transmembrane</keyword>
<feature type="transmembrane region" description="Helical" evidence="1">
    <location>
        <begin position="77"/>
        <end position="103"/>
    </location>
</feature>
<dbReference type="Proteomes" id="UP000005632">
    <property type="component" value="Chromosome"/>
</dbReference>
<gene>
    <name evidence="2" type="ordered locus">SpiGrapes_1818</name>
</gene>
<evidence type="ECO:0000313" key="2">
    <source>
        <dbReference type="EMBL" id="AEV29613.1"/>
    </source>
</evidence>
<keyword evidence="3" id="KW-1185">Reference proteome</keyword>
<name>G8QY48_SPHPG</name>
<dbReference type="AlphaFoldDB" id="G8QY48"/>
<feature type="transmembrane region" description="Helical" evidence="1">
    <location>
        <begin position="291"/>
        <end position="312"/>
    </location>
</feature>
<dbReference type="EMBL" id="CP003155">
    <property type="protein sequence ID" value="AEV29613.1"/>
    <property type="molecule type" value="Genomic_DNA"/>
</dbReference>
<keyword evidence="1" id="KW-1133">Transmembrane helix</keyword>
<feature type="transmembrane region" description="Helical" evidence="1">
    <location>
        <begin position="109"/>
        <end position="138"/>
    </location>
</feature>
<dbReference type="RefSeq" id="WP_014270456.1">
    <property type="nucleotide sequence ID" value="NC_016633.1"/>
</dbReference>
<proteinExistence type="predicted"/>
<organism evidence="2 3">
    <name type="scientific">Sphaerochaeta pleomorpha (strain ATCC BAA-1885 / DSM 22778 / Grapes)</name>
    <dbReference type="NCBI Taxonomy" id="158190"/>
    <lineage>
        <taxon>Bacteria</taxon>
        <taxon>Pseudomonadati</taxon>
        <taxon>Spirochaetota</taxon>
        <taxon>Spirochaetia</taxon>
        <taxon>Spirochaetales</taxon>
        <taxon>Sphaerochaetaceae</taxon>
        <taxon>Sphaerochaeta</taxon>
    </lineage>
</organism>
<feature type="transmembrane region" description="Helical" evidence="1">
    <location>
        <begin position="245"/>
        <end position="264"/>
    </location>
</feature>
<evidence type="ECO:0000313" key="3">
    <source>
        <dbReference type="Proteomes" id="UP000005632"/>
    </source>
</evidence>
<protein>
    <submittedName>
        <fullName evidence="2">Uncharacterized protein</fullName>
    </submittedName>
</protein>
<accession>G8QY48</accession>